<evidence type="ECO:0000313" key="2">
    <source>
        <dbReference type="Proteomes" id="UP001652660"/>
    </source>
</evidence>
<dbReference type="InterPro" id="IPR021109">
    <property type="entry name" value="Peptidase_aspartic_dom_sf"/>
</dbReference>
<dbReference type="Proteomes" id="UP001652660">
    <property type="component" value="Chromosome 2e"/>
</dbReference>
<evidence type="ECO:0000313" key="3">
    <source>
        <dbReference type="RefSeq" id="XP_071933931.1"/>
    </source>
</evidence>
<name>A0ABM4WQ78_COFAR</name>
<protein>
    <submittedName>
        <fullName evidence="3">Uncharacterized protein</fullName>
    </submittedName>
</protein>
<dbReference type="RefSeq" id="XP_071933931.1">
    <property type="nucleotide sequence ID" value="XM_072077830.1"/>
</dbReference>
<dbReference type="PANTHER" id="PTHR33240">
    <property type="entry name" value="OS08G0508500 PROTEIN"/>
    <property type="match status" value="1"/>
</dbReference>
<dbReference type="PANTHER" id="PTHR33240:SF15">
    <property type="entry name" value="GAG-PRO-LIKE PROTEIN"/>
    <property type="match status" value="1"/>
</dbReference>
<proteinExistence type="predicted"/>
<accession>A0ABM4WQ78</accession>
<evidence type="ECO:0000256" key="1">
    <source>
        <dbReference type="SAM" id="MobiDB-lite"/>
    </source>
</evidence>
<dbReference type="Gene3D" id="2.40.70.10">
    <property type="entry name" value="Acid Proteases"/>
    <property type="match status" value="1"/>
</dbReference>
<sequence>MYLRTFESLKLARECMTPVRTPLVGFGGHIVHPEGMVTLTVTIGRHPRSRTIPVNFAVVKADSPYNLLLGRPTLNALHAVYSTYHLSFKFPTPAGVAEVSSDICAARECYLATLQAASPSTSGARPEKRSNILSIDSIDPQ</sequence>
<gene>
    <name evidence="3" type="primary">LOC140036427</name>
</gene>
<organism evidence="2 3">
    <name type="scientific">Coffea arabica</name>
    <name type="common">Arabian coffee</name>
    <dbReference type="NCBI Taxonomy" id="13443"/>
    <lineage>
        <taxon>Eukaryota</taxon>
        <taxon>Viridiplantae</taxon>
        <taxon>Streptophyta</taxon>
        <taxon>Embryophyta</taxon>
        <taxon>Tracheophyta</taxon>
        <taxon>Spermatophyta</taxon>
        <taxon>Magnoliopsida</taxon>
        <taxon>eudicotyledons</taxon>
        <taxon>Gunneridae</taxon>
        <taxon>Pentapetalae</taxon>
        <taxon>asterids</taxon>
        <taxon>lamiids</taxon>
        <taxon>Gentianales</taxon>
        <taxon>Rubiaceae</taxon>
        <taxon>Ixoroideae</taxon>
        <taxon>Gardenieae complex</taxon>
        <taxon>Bertiereae - Coffeeae clade</taxon>
        <taxon>Coffeeae</taxon>
        <taxon>Coffea</taxon>
    </lineage>
</organism>
<keyword evidence="2" id="KW-1185">Reference proteome</keyword>
<dbReference type="CDD" id="cd00303">
    <property type="entry name" value="retropepsin_like"/>
    <property type="match status" value="1"/>
</dbReference>
<reference evidence="3" key="1">
    <citation type="submission" date="2025-08" db="UniProtKB">
        <authorList>
            <consortium name="RefSeq"/>
        </authorList>
    </citation>
    <scope>IDENTIFICATION</scope>
    <source>
        <tissue evidence="3">Leaves</tissue>
    </source>
</reference>
<feature type="region of interest" description="Disordered" evidence="1">
    <location>
        <begin position="119"/>
        <end position="141"/>
    </location>
</feature>
<dbReference type="GeneID" id="140036427"/>